<proteinExistence type="predicted"/>
<dbReference type="EMBL" id="MU275891">
    <property type="protein sequence ID" value="KAI0048171.1"/>
    <property type="molecule type" value="Genomic_DNA"/>
</dbReference>
<dbReference type="Proteomes" id="UP000814033">
    <property type="component" value="Unassembled WGS sequence"/>
</dbReference>
<evidence type="ECO:0000313" key="2">
    <source>
        <dbReference type="Proteomes" id="UP000814033"/>
    </source>
</evidence>
<reference evidence="1" key="1">
    <citation type="submission" date="2021-02" db="EMBL/GenBank/DDBJ databases">
        <authorList>
            <consortium name="DOE Joint Genome Institute"/>
            <person name="Ahrendt S."/>
            <person name="Looney B.P."/>
            <person name="Miyauchi S."/>
            <person name="Morin E."/>
            <person name="Drula E."/>
            <person name="Courty P.E."/>
            <person name="Chicoki N."/>
            <person name="Fauchery L."/>
            <person name="Kohler A."/>
            <person name="Kuo A."/>
            <person name="Labutti K."/>
            <person name="Pangilinan J."/>
            <person name="Lipzen A."/>
            <person name="Riley R."/>
            <person name="Andreopoulos W."/>
            <person name="He G."/>
            <person name="Johnson J."/>
            <person name="Barry K.W."/>
            <person name="Grigoriev I.V."/>
            <person name="Nagy L."/>
            <person name="Hibbett D."/>
            <person name="Henrissat B."/>
            <person name="Matheny P.B."/>
            <person name="Labbe J."/>
            <person name="Martin F."/>
        </authorList>
    </citation>
    <scope>NUCLEOTIDE SEQUENCE</scope>
    <source>
        <strain evidence="1">FP105234-sp</strain>
    </source>
</reference>
<comment type="caution">
    <text evidence="1">The sequence shown here is derived from an EMBL/GenBank/DDBJ whole genome shotgun (WGS) entry which is preliminary data.</text>
</comment>
<protein>
    <submittedName>
        <fullName evidence="1">Uncharacterized protein</fullName>
    </submittedName>
</protein>
<name>A0ACB8RWH3_9AGAM</name>
<gene>
    <name evidence="1" type="ORF">FA95DRAFT_1605497</name>
</gene>
<organism evidence="1 2">
    <name type="scientific">Auriscalpium vulgare</name>
    <dbReference type="NCBI Taxonomy" id="40419"/>
    <lineage>
        <taxon>Eukaryota</taxon>
        <taxon>Fungi</taxon>
        <taxon>Dikarya</taxon>
        <taxon>Basidiomycota</taxon>
        <taxon>Agaricomycotina</taxon>
        <taxon>Agaricomycetes</taxon>
        <taxon>Russulales</taxon>
        <taxon>Auriscalpiaceae</taxon>
        <taxon>Auriscalpium</taxon>
    </lineage>
</organism>
<sequence length="147" mass="16394">MLAHDLELSNSQRPYINLTGYCILTLLFIIGVGTGKAIAAFLGESTVPTVLEWLLGVIFAVISTFLAWVDTDADPPIASWFFERDFLPQIRTRGIYTGIIGGVIGGEGMLFYIIHTISHAALKHRRPDLEDKTPWLCHWHSQSHQSS</sequence>
<evidence type="ECO:0000313" key="1">
    <source>
        <dbReference type="EMBL" id="KAI0048171.1"/>
    </source>
</evidence>
<reference evidence="1" key="2">
    <citation type="journal article" date="2022" name="New Phytol.">
        <title>Evolutionary transition to the ectomycorrhizal habit in the genomes of a hyperdiverse lineage of mushroom-forming fungi.</title>
        <authorList>
            <person name="Looney B."/>
            <person name="Miyauchi S."/>
            <person name="Morin E."/>
            <person name="Drula E."/>
            <person name="Courty P.E."/>
            <person name="Kohler A."/>
            <person name="Kuo A."/>
            <person name="LaButti K."/>
            <person name="Pangilinan J."/>
            <person name="Lipzen A."/>
            <person name="Riley R."/>
            <person name="Andreopoulos W."/>
            <person name="He G."/>
            <person name="Johnson J."/>
            <person name="Nolan M."/>
            <person name="Tritt A."/>
            <person name="Barry K.W."/>
            <person name="Grigoriev I.V."/>
            <person name="Nagy L.G."/>
            <person name="Hibbett D."/>
            <person name="Henrissat B."/>
            <person name="Matheny P.B."/>
            <person name="Labbe J."/>
            <person name="Martin F.M."/>
        </authorList>
    </citation>
    <scope>NUCLEOTIDE SEQUENCE</scope>
    <source>
        <strain evidence="1">FP105234-sp</strain>
    </source>
</reference>
<keyword evidence="2" id="KW-1185">Reference proteome</keyword>
<accession>A0ACB8RWH3</accession>